<accession>A0A938WRY5</accession>
<dbReference type="Pfam" id="PF12667">
    <property type="entry name" value="NigD_N"/>
    <property type="match status" value="1"/>
</dbReference>
<dbReference type="InterPro" id="IPR024299">
    <property type="entry name" value="NigD-like_OB_dom"/>
</dbReference>
<dbReference type="Pfam" id="PF17415">
    <property type="entry name" value="NigD_C"/>
    <property type="match status" value="1"/>
</dbReference>
<dbReference type="Gene3D" id="2.40.50.500">
    <property type="entry name" value="NigD-like N-terminal OB domain"/>
    <property type="match status" value="1"/>
</dbReference>
<sequence>MKTMKFLAGLTFAIVSVFTLASCNDDDGYVWYYYPQPNALVTVKPIEGAGFYMQLDDSTTLYPVNMAVSPYGDKEVRALVCYREVNPVNDYYSKSVEVSWMDSILTKAAVPYPADGDVDEYGDDAIEIVKDWVNIAEDGYLTLRFRTLWGNTGVAHYVNLLTGVNPDDPYEVEFKHNAYGDVEGIWGDALVAFRLSDLPDTEGKTVKITLKYKSFSGEKSIQFDYCSRKSTTVEGSVERAAYSSRLK</sequence>
<dbReference type="EMBL" id="JACJJG010000011">
    <property type="protein sequence ID" value="MBM6673038.1"/>
    <property type="molecule type" value="Genomic_DNA"/>
</dbReference>
<feature type="chain" id="PRO_5037650832" evidence="1">
    <location>
        <begin position="22"/>
        <end position="247"/>
    </location>
</feature>
<feature type="signal peptide" evidence="1">
    <location>
        <begin position="1"/>
        <end position="21"/>
    </location>
</feature>
<feature type="domain" description="NigD-like C-terminal" evidence="3">
    <location>
        <begin position="117"/>
        <end position="225"/>
    </location>
</feature>
<evidence type="ECO:0000313" key="5">
    <source>
        <dbReference type="Proteomes" id="UP000706891"/>
    </source>
</evidence>
<evidence type="ECO:0000313" key="4">
    <source>
        <dbReference type="EMBL" id="MBM6673038.1"/>
    </source>
</evidence>
<dbReference type="AlphaFoldDB" id="A0A938WRY5"/>
<reference evidence="4" key="1">
    <citation type="submission" date="2020-08" db="EMBL/GenBank/DDBJ databases">
        <authorList>
            <person name="Cejkova D."/>
            <person name="Kubasova T."/>
            <person name="Jahodarova E."/>
            <person name="Rychlik I."/>
        </authorList>
    </citation>
    <scope>NUCLEOTIDE SEQUENCE</scope>
    <source>
        <strain evidence="4">An824</strain>
    </source>
</reference>
<dbReference type="InterPro" id="IPR038179">
    <property type="entry name" value="NigD-like_N_sf"/>
</dbReference>
<evidence type="ECO:0000259" key="2">
    <source>
        <dbReference type="Pfam" id="PF12667"/>
    </source>
</evidence>
<proteinExistence type="predicted"/>
<reference evidence="4" key="2">
    <citation type="journal article" date="2021" name="Sci. Rep.">
        <title>The distribution of antibiotic resistance genes in chicken gut microbiota commensals.</title>
        <authorList>
            <person name="Juricova H."/>
            <person name="Matiasovicova J."/>
            <person name="Kubasova T."/>
            <person name="Cejkova D."/>
            <person name="Rychlik I."/>
        </authorList>
    </citation>
    <scope>NUCLEOTIDE SEQUENCE</scope>
    <source>
        <strain evidence="4">An824</strain>
    </source>
</reference>
<dbReference type="InterPro" id="IPR035376">
    <property type="entry name" value="NigD_C"/>
</dbReference>
<evidence type="ECO:0000259" key="3">
    <source>
        <dbReference type="Pfam" id="PF17415"/>
    </source>
</evidence>
<organism evidence="4 5">
    <name type="scientific">Marseilla massiliensis</name>
    <dbReference type="NCBI Taxonomy" id="1841864"/>
    <lineage>
        <taxon>Bacteria</taxon>
        <taxon>Pseudomonadati</taxon>
        <taxon>Bacteroidota</taxon>
        <taxon>Bacteroidia</taxon>
        <taxon>Bacteroidales</taxon>
        <taxon>Prevotellaceae</taxon>
        <taxon>Marseilla</taxon>
    </lineage>
</organism>
<protein>
    <submittedName>
        <fullName evidence="4">NigD-like N-terminal domain-containing protein</fullName>
    </submittedName>
</protein>
<keyword evidence="1" id="KW-0732">Signal</keyword>
<dbReference type="Gene3D" id="2.60.40.2370">
    <property type="entry name" value="NigD-like, C-terminal beta sandwich domain"/>
    <property type="match status" value="1"/>
</dbReference>
<dbReference type="InterPro" id="IPR038143">
    <property type="entry name" value="NigD-like_C_dom_sf"/>
</dbReference>
<evidence type="ECO:0000256" key="1">
    <source>
        <dbReference type="SAM" id="SignalP"/>
    </source>
</evidence>
<dbReference type="PROSITE" id="PS51257">
    <property type="entry name" value="PROKAR_LIPOPROTEIN"/>
    <property type="match status" value="1"/>
</dbReference>
<keyword evidence="5" id="KW-1185">Reference proteome</keyword>
<feature type="domain" description="NigD-like N-terminal OB" evidence="2">
    <location>
        <begin position="40"/>
        <end position="104"/>
    </location>
</feature>
<gene>
    <name evidence="4" type="ORF">H6A34_04005</name>
</gene>
<dbReference type="Proteomes" id="UP000706891">
    <property type="component" value="Unassembled WGS sequence"/>
</dbReference>
<name>A0A938WRY5_9BACT</name>
<comment type="caution">
    <text evidence="4">The sequence shown here is derived from an EMBL/GenBank/DDBJ whole genome shotgun (WGS) entry which is preliminary data.</text>
</comment>